<reference evidence="2" key="1">
    <citation type="journal article" date="2017" name="Nat. Ecol. Evol.">
        <title>Genome expansion and lineage-specific genetic innovations in the forest pathogenic fungi Armillaria.</title>
        <authorList>
            <person name="Sipos G."/>
            <person name="Prasanna A.N."/>
            <person name="Walter M.C."/>
            <person name="O'Connor E."/>
            <person name="Balint B."/>
            <person name="Krizsan K."/>
            <person name="Kiss B."/>
            <person name="Hess J."/>
            <person name="Varga T."/>
            <person name="Slot J."/>
            <person name="Riley R."/>
            <person name="Boka B."/>
            <person name="Rigling D."/>
            <person name="Barry K."/>
            <person name="Lee J."/>
            <person name="Mihaltcheva S."/>
            <person name="LaButti K."/>
            <person name="Lipzen A."/>
            <person name="Waldron R."/>
            <person name="Moloney N.M."/>
            <person name="Sperisen C."/>
            <person name="Kredics L."/>
            <person name="Vagvoelgyi C."/>
            <person name="Patrignani A."/>
            <person name="Fitzpatrick D."/>
            <person name="Nagy I."/>
            <person name="Doyle S."/>
            <person name="Anderson J.B."/>
            <person name="Grigoriev I.V."/>
            <person name="Gueldener U."/>
            <person name="Muensterkoetter M."/>
            <person name="Nagy L.G."/>
        </authorList>
    </citation>
    <scope>NUCLEOTIDE SEQUENCE [LARGE SCALE GENOMIC DNA]</scope>
    <source>
        <strain evidence="2">Ar21-2</strain>
    </source>
</reference>
<organism evidence="1 2">
    <name type="scientific">Armillaria gallica</name>
    <name type="common">Bulbous honey fungus</name>
    <name type="synonym">Armillaria bulbosa</name>
    <dbReference type="NCBI Taxonomy" id="47427"/>
    <lineage>
        <taxon>Eukaryota</taxon>
        <taxon>Fungi</taxon>
        <taxon>Dikarya</taxon>
        <taxon>Basidiomycota</taxon>
        <taxon>Agaricomycotina</taxon>
        <taxon>Agaricomycetes</taxon>
        <taxon>Agaricomycetidae</taxon>
        <taxon>Agaricales</taxon>
        <taxon>Marasmiineae</taxon>
        <taxon>Physalacriaceae</taxon>
        <taxon>Armillaria</taxon>
    </lineage>
</organism>
<dbReference type="OrthoDB" id="3241874at2759"/>
<keyword evidence="2" id="KW-1185">Reference proteome</keyword>
<dbReference type="AlphaFoldDB" id="A0A2H3DM54"/>
<proteinExistence type="predicted"/>
<feature type="non-terminal residue" evidence="1">
    <location>
        <position position="1"/>
    </location>
</feature>
<evidence type="ECO:0000313" key="1">
    <source>
        <dbReference type="EMBL" id="PBK92562.1"/>
    </source>
</evidence>
<dbReference type="Proteomes" id="UP000217790">
    <property type="component" value="Unassembled WGS sequence"/>
</dbReference>
<dbReference type="EMBL" id="KZ293658">
    <property type="protein sequence ID" value="PBK92562.1"/>
    <property type="molecule type" value="Genomic_DNA"/>
</dbReference>
<dbReference type="InParanoid" id="A0A2H3DM54"/>
<name>A0A2H3DM54_ARMGA</name>
<dbReference type="OMA" id="LEHMACH"/>
<evidence type="ECO:0000313" key="2">
    <source>
        <dbReference type="Proteomes" id="UP000217790"/>
    </source>
</evidence>
<accession>A0A2H3DM54</accession>
<protein>
    <submittedName>
        <fullName evidence="1">Uncharacterized protein</fullName>
    </submittedName>
</protein>
<sequence length="152" mass="17063">CFVCEQNGKERDILDAAVKKCTYCQPLVALPTSNQRLLEHKGAHILYDKNIDRSIEPCGLCLRPSPMCIFYLKRSFGMVSDIQVDQMRSVCVNKVSLKYKIAVTSISTSPCSNAPVICPECPPKAPAVWKYNMPSHMERKHPHVLQNALGEE</sequence>
<gene>
    <name evidence="1" type="ORF">ARMGADRAFT_930421</name>
</gene>